<gene>
    <name evidence="6" type="ORF">H8702_10905</name>
</gene>
<keyword evidence="2" id="KW-0238">DNA-binding</keyword>
<dbReference type="Gene3D" id="1.10.10.60">
    <property type="entry name" value="Homeodomain-like"/>
    <property type="match status" value="2"/>
</dbReference>
<name>A0A8J6PEZ3_9FIRM</name>
<dbReference type="Pfam" id="PF12833">
    <property type="entry name" value="HTH_18"/>
    <property type="match status" value="1"/>
</dbReference>
<feature type="transmembrane region" description="Helical" evidence="4">
    <location>
        <begin position="12"/>
        <end position="32"/>
    </location>
</feature>
<keyword evidence="4" id="KW-0472">Membrane</keyword>
<evidence type="ECO:0000313" key="6">
    <source>
        <dbReference type="EMBL" id="MBC8611603.1"/>
    </source>
</evidence>
<keyword evidence="3" id="KW-0804">Transcription</keyword>
<protein>
    <submittedName>
        <fullName evidence="6">Helix-turn-helix transcriptional regulator</fullName>
    </submittedName>
</protein>
<dbReference type="GO" id="GO:0043565">
    <property type="term" value="F:sequence-specific DNA binding"/>
    <property type="evidence" value="ECO:0007669"/>
    <property type="project" value="InterPro"/>
</dbReference>
<dbReference type="InterPro" id="IPR018062">
    <property type="entry name" value="HTH_AraC-typ_CS"/>
</dbReference>
<accession>A0A8J6PEZ3</accession>
<dbReference type="GO" id="GO:0003700">
    <property type="term" value="F:DNA-binding transcription factor activity"/>
    <property type="evidence" value="ECO:0007669"/>
    <property type="project" value="InterPro"/>
</dbReference>
<evidence type="ECO:0000256" key="1">
    <source>
        <dbReference type="ARBA" id="ARBA00023015"/>
    </source>
</evidence>
<keyword evidence="7" id="KW-1185">Reference proteome</keyword>
<organism evidence="6 7">
    <name type="scientific">Massiliimalia timonensis</name>
    <dbReference type="NCBI Taxonomy" id="1987501"/>
    <lineage>
        <taxon>Bacteria</taxon>
        <taxon>Bacillati</taxon>
        <taxon>Bacillota</taxon>
        <taxon>Clostridia</taxon>
        <taxon>Eubacteriales</taxon>
        <taxon>Oscillospiraceae</taxon>
        <taxon>Massiliimalia</taxon>
    </lineage>
</organism>
<dbReference type="AlphaFoldDB" id="A0A8J6PEZ3"/>
<dbReference type="PROSITE" id="PS00041">
    <property type="entry name" value="HTH_ARAC_FAMILY_1"/>
    <property type="match status" value="1"/>
</dbReference>
<dbReference type="PROSITE" id="PS01124">
    <property type="entry name" value="HTH_ARAC_FAMILY_2"/>
    <property type="match status" value="1"/>
</dbReference>
<keyword evidence="4" id="KW-0812">Transmembrane</keyword>
<dbReference type="InterPro" id="IPR018060">
    <property type="entry name" value="HTH_AraC"/>
</dbReference>
<evidence type="ECO:0000259" key="5">
    <source>
        <dbReference type="PROSITE" id="PS01124"/>
    </source>
</evidence>
<dbReference type="InterPro" id="IPR009057">
    <property type="entry name" value="Homeodomain-like_sf"/>
</dbReference>
<proteinExistence type="predicted"/>
<sequence>MKWKKKLFSKFINPYIFMVLITVALAGVAGYATKKILTDDMIQKHTTMVDFVNSYVDNHILEIEQLAYELDFSKQIPLFDSLNIKNDVLLANQLSVIQSSSGIIQTIGVYYPDSDRVISDSGPFTVRCFYRLYHQDNADYYASYLEQLAEQPISTFKIFTDTGRLDGPVNDVYYYYTLKNSSDSEKMPVIIIKIDMKKINNLIGELISNTSECFAILNEEVGVITITGNEELLEHVDPMKIDDYDDITAKVVGDHVVYYGSSAYQDINYLSITQQNGLMSALFTSYKVMFVGVALVFLIDLIISVYSSKKYRKSFSRIIGMMQENPEKSVISDNPFSYIESNIQSMIDKNETLSNQLNRQETELCNTFLAEALKGDIQEEAVFAANVQKYKLNFVGDYFGVLIFDSLDKSLIYENIEEFRSRLEYAAKKCSNTYCQATLCVLDDFYCMIISQTEEEMQHCRAFITELSSCLIQEFQAGLQIGCGNVYKGYAQIPISYSEAKSSLKYLANSERSGMLVYADLPKEFLYKKSDSLDLLAKVVNCIKLQDYENCIEVIPALFSCIDEEGNEEAAKATLFIAFMMLEEASVSFERMNYHYYYRCLASGAADNGKLQKAVLELLEELKSMKQEKILINFDKKIVMIKNYIDENFCDPDIGLNLLSEHFSMNNSYLSKVFKKSFGVGVLEYINKLRIEKSKQMLIDTNLSLLQISESIGYISDITFIRIFKRYEGTTPGKFREAMSPNDS</sequence>
<dbReference type="PANTHER" id="PTHR43280">
    <property type="entry name" value="ARAC-FAMILY TRANSCRIPTIONAL REGULATOR"/>
    <property type="match status" value="1"/>
</dbReference>
<dbReference type="SMART" id="SM00342">
    <property type="entry name" value="HTH_ARAC"/>
    <property type="match status" value="1"/>
</dbReference>
<keyword evidence="4" id="KW-1133">Transmembrane helix</keyword>
<evidence type="ECO:0000256" key="3">
    <source>
        <dbReference type="ARBA" id="ARBA00023163"/>
    </source>
</evidence>
<dbReference type="SUPFAM" id="SSF46689">
    <property type="entry name" value="Homeodomain-like"/>
    <property type="match status" value="1"/>
</dbReference>
<reference evidence="6" key="1">
    <citation type="submission" date="2020-08" db="EMBL/GenBank/DDBJ databases">
        <title>Genome public.</title>
        <authorList>
            <person name="Liu C."/>
            <person name="Sun Q."/>
        </authorList>
    </citation>
    <scope>NUCLEOTIDE SEQUENCE</scope>
    <source>
        <strain evidence="6">NSJ-15</strain>
    </source>
</reference>
<dbReference type="Proteomes" id="UP000632659">
    <property type="component" value="Unassembled WGS sequence"/>
</dbReference>
<dbReference type="RefSeq" id="WP_187536704.1">
    <property type="nucleotide sequence ID" value="NZ_JACRTL010000006.1"/>
</dbReference>
<dbReference type="EMBL" id="JACRTL010000006">
    <property type="protein sequence ID" value="MBC8611603.1"/>
    <property type="molecule type" value="Genomic_DNA"/>
</dbReference>
<evidence type="ECO:0000313" key="7">
    <source>
        <dbReference type="Proteomes" id="UP000632659"/>
    </source>
</evidence>
<dbReference type="PANTHER" id="PTHR43280:SF28">
    <property type="entry name" value="HTH-TYPE TRANSCRIPTIONAL ACTIVATOR RHAS"/>
    <property type="match status" value="1"/>
</dbReference>
<keyword evidence="1" id="KW-0805">Transcription regulation</keyword>
<comment type="caution">
    <text evidence="6">The sequence shown here is derived from an EMBL/GenBank/DDBJ whole genome shotgun (WGS) entry which is preliminary data.</text>
</comment>
<evidence type="ECO:0000256" key="4">
    <source>
        <dbReference type="SAM" id="Phobius"/>
    </source>
</evidence>
<feature type="transmembrane region" description="Helical" evidence="4">
    <location>
        <begin position="288"/>
        <end position="307"/>
    </location>
</feature>
<feature type="domain" description="HTH araC/xylS-type" evidence="5">
    <location>
        <begin position="639"/>
        <end position="738"/>
    </location>
</feature>
<evidence type="ECO:0000256" key="2">
    <source>
        <dbReference type="ARBA" id="ARBA00023125"/>
    </source>
</evidence>